<dbReference type="GO" id="GO:0045892">
    <property type="term" value="P:negative regulation of DNA-templated transcription"/>
    <property type="evidence" value="ECO:0007669"/>
    <property type="project" value="TreeGrafter"/>
</dbReference>
<dbReference type="FunFam" id="1.10.10.10:FF:000079">
    <property type="entry name" value="GntR family transcriptional regulator"/>
    <property type="match status" value="1"/>
</dbReference>
<dbReference type="Pfam" id="PF00392">
    <property type="entry name" value="GntR"/>
    <property type="match status" value="1"/>
</dbReference>
<proteinExistence type="predicted"/>
<dbReference type="PANTHER" id="PTHR44846">
    <property type="entry name" value="MANNOSYL-D-GLYCERATE TRANSPORT/METABOLISM SYSTEM REPRESSOR MNGR-RELATED"/>
    <property type="match status" value="1"/>
</dbReference>
<dbReference type="PROSITE" id="PS50949">
    <property type="entry name" value="HTH_GNTR"/>
    <property type="match status" value="1"/>
</dbReference>
<keyword evidence="3" id="KW-0804">Transcription</keyword>
<dbReference type="SUPFAM" id="SSF64288">
    <property type="entry name" value="Chorismate lyase-like"/>
    <property type="match status" value="1"/>
</dbReference>
<reference evidence="5 6" key="1">
    <citation type="submission" date="2016-06" db="EMBL/GenBank/DDBJ databases">
        <authorList>
            <person name="Kjaerup R.B."/>
            <person name="Dalgaard T.S."/>
            <person name="Juul-Madsen H.R."/>
        </authorList>
    </citation>
    <scope>NUCLEOTIDE SEQUENCE [LARGE SCALE GENOMIC DNA]</scope>
    <source>
        <strain evidence="5 6">373-A1</strain>
    </source>
</reference>
<dbReference type="InterPro" id="IPR000524">
    <property type="entry name" value="Tscrpt_reg_HTH_GntR"/>
</dbReference>
<evidence type="ECO:0000256" key="3">
    <source>
        <dbReference type="ARBA" id="ARBA00023163"/>
    </source>
</evidence>
<evidence type="ECO:0000256" key="1">
    <source>
        <dbReference type="ARBA" id="ARBA00023015"/>
    </source>
</evidence>
<dbReference type="SUPFAM" id="SSF46785">
    <property type="entry name" value="Winged helix' DNA-binding domain"/>
    <property type="match status" value="1"/>
</dbReference>
<organism evidence="5 6">
    <name type="scientific">Clostridium paraputrificum</name>
    <dbReference type="NCBI Taxonomy" id="29363"/>
    <lineage>
        <taxon>Bacteria</taxon>
        <taxon>Bacillati</taxon>
        <taxon>Bacillota</taxon>
        <taxon>Clostridia</taxon>
        <taxon>Eubacteriales</taxon>
        <taxon>Clostridiaceae</taxon>
        <taxon>Clostridium</taxon>
    </lineage>
</organism>
<dbReference type="GO" id="GO:0003700">
    <property type="term" value="F:DNA-binding transcription factor activity"/>
    <property type="evidence" value="ECO:0007669"/>
    <property type="project" value="InterPro"/>
</dbReference>
<dbReference type="PANTHER" id="PTHR44846:SF1">
    <property type="entry name" value="MANNOSYL-D-GLYCERATE TRANSPORT_METABOLISM SYSTEM REPRESSOR MNGR-RELATED"/>
    <property type="match status" value="1"/>
</dbReference>
<keyword evidence="1" id="KW-0805">Transcription regulation</keyword>
<evidence type="ECO:0000313" key="5">
    <source>
        <dbReference type="EMBL" id="OBY10314.1"/>
    </source>
</evidence>
<dbReference type="InterPro" id="IPR011663">
    <property type="entry name" value="UTRA"/>
</dbReference>
<accession>A0A1B8RNM4</accession>
<name>A0A1B8RNM4_9CLOT</name>
<dbReference type="Gene3D" id="3.40.1410.10">
    <property type="entry name" value="Chorismate lyase-like"/>
    <property type="match status" value="1"/>
</dbReference>
<dbReference type="GO" id="GO:0003677">
    <property type="term" value="F:DNA binding"/>
    <property type="evidence" value="ECO:0007669"/>
    <property type="project" value="UniProtKB-KW"/>
</dbReference>
<sequence length="240" mass="28090">MKGKKKRIAQYKQIEKDILDKIQTGYFKQNDMIPTELELSKTYNVSRVTVRRATDNLVAQGLLYRTAGVGTFVNHNPATQKIATLKSFTEEMEELGLKAYTKINSFSIIEADSKIARMIGVKPNDMIYYIERIRYGNDDIFVFEKTYMSVKDNPDISIRVLEESKYYYFEHVRNKKIDYSYHQTYPIMPPKSIAELFNLDDNTPIIKIGNTTYLEDGSILDYTELYLNSPKYQLNYIRTR</sequence>
<dbReference type="SMART" id="SM00345">
    <property type="entry name" value="HTH_GNTR"/>
    <property type="match status" value="1"/>
</dbReference>
<dbReference type="Gene3D" id="1.10.10.10">
    <property type="entry name" value="Winged helix-like DNA-binding domain superfamily/Winged helix DNA-binding domain"/>
    <property type="match status" value="1"/>
</dbReference>
<feature type="domain" description="HTH gntR-type" evidence="4">
    <location>
        <begin position="8"/>
        <end position="76"/>
    </location>
</feature>
<dbReference type="eggNOG" id="COG2188">
    <property type="taxonomic scope" value="Bacteria"/>
</dbReference>
<dbReference type="PRINTS" id="PR00035">
    <property type="entry name" value="HTHGNTR"/>
</dbReference>
<evidence type="ECO:0000259" key="4">
    <source>
        <dbReference type="PROSITE" id="PS50949"/>
    </source>
</evidence>
<keyword evidence="6" id="KW-1185">Reference proteome</keyword>
<dbReference type="OrthoDB" id="9816541at2"/>
<evidence type="ECO:0000256" key="2">
    <source>
        <dbReference type="ARBA" id="ARBA00023125"/>
    </source>
</evidence>
<dbReference type="AlphaFoldDB" id="A0A1B8RNM4"/>
<evidence type="ECO:0000313" key="6">
    <source>
        <dbReference type="Proteomes" id="UP000092714"/>
    </source>
</evidence>
<comment type="caution">
    <text evidence="5">The sequence shown here is derived from an EMBL/GenBank/DDBJ whole genome shotgun (WGS) entry which is preliminary data.</text>
</comment>
<dbReference type="InterPro" id="IPR050679">
    <property type="entry name" value="Bact_HTH_transcr_reg"/>
</dbReference>
<gene>
    <name evidence="5" type="ORF">CP373A1_11120</name>
</gene>
<protein>
    <recommendedName>
        <fullName evidence="4">HTH gntR-type domain-containing protein</fullName>
    </recommendedName>
</protein>
<keyword evidence="2" id="KW-0238">DNA-binding</keyword>
<dbReference type="RefSeq" id="WP_065254606.1">
    <property type="nucleotide sequence ID" value="NZ_CABHIH010000005.1"/>
</dbReference>
<dbReference type="Proteomes" id="UP000092714">
    <property type="component" value="Unassembled WGS sequence"/>
</dbReference>
<dbReference type="CDD" id="cd07377">
    <property type="entry name" value="WHTH_GntR"/>
    <property type="match status" value="1"/>
</dbReference>
<dbReference type="SMART" id="SM00866">
    <property type="entry name" value="UTRA"/>
    <property type="match status" value="1"/>
</dbReference>
<dbReference type="InterPro" id="IPR028978">
    <property type="entry name" value="Chorismate_lyase_/UTRA_dom_sf"/>
</dbReference>
<dbReference type="InterPro" id="IPR036388">
    <property type="entry name" value="WH-like_DNA-bd_sf"/>
</dbReference>
<dbReference type="Pfam" id="PF07702">
    <property type="entry name" value="UTRA"/>
    <property type="match status" value="1"/>
</dbReference>
<dbReference type="InterPro" id="IPR036390">
    <property type="entry name" value="WH_DNA-bd_sf"/>
</dbReference>
<dbReference type="EMBL" id="MAPZ01000021">
    <property type="protein sequence ID" value="OBY10314.1"/>
    <property type="molecule type" value="Genomic_DNA"/>
</dbReference>